<evidence type="ECO:0008006" key="4">
    <source>
        <dbReference type="Google" id="ProtNLM"/>
    </source>
</evidence>
<reference evidence="2 3" key="1">
    <citation type="submission" date="2017-08" db="EMBL/GenBank/DDBJ databases">
        <title>Infants hospitalized years apart are colonized by the same room-sourced microbial strains.</title>
        <authorList>
            <person name="Brooks B."/>
            <person name="Olm M.R."/>
            <person name="Firek B.A."/>
            <person name="Baker R."/>
            <person name="Thomas B.C."/>
            <person name="Morowitz M.J."/>
            <person name="Banfield J.F."/>
        </authorList>
    </citation>
    <scope>NUCLEOTIDE SEQUENCE [LARGE SCALE GENOMIC DNA]</scope>
    <source>
        <strain evidence="2">S2_003_000_R2_14</strain>
    </source>
</reference>
<evidence type="ECO:0000313" key="3">
    <source>
        <dbReference type="Proteomes" id="UP000249061"/>
    </source>
</evidence>
<dbReference type="EMBL" id="QFQP01000012">
    <property type="protein sequence ID" value="PZR12279.1"/>
    <property type="molecule type" value="Genomic_DNA"/>
</dbReference>
<comment type="caution">
    <text evidence="2">The sequence shown here is derived from an EMBL/GenBank/DDBJ whole genome shotgun (WGS) entry which is preliminary data.</text>
</comment>
<evidence type="ECO:0000313" key="2">
    <source>
        <dbReference type="EMBL" id="PZR12279.1"/>
    </source>
</evidence>
<gene>
    <name evidence="2" type="ORF">DI536_15355</name>
</gene>
<protein>
    <recommendedName>
        <fullName evidence="4">Outer membrane protein beta-barrel domain-containing protein</fullName>
    </recommendedName>
</protein>
<proteinExistence type="predicted"/>
<organism evidence="2 3">
    <name type="scientific">Archangium gephyra</name>
    <dbReference type="NCBI Taxonomy" id="48"/>
    <lineage>
        <taxon>Bacteria</taxon>
        <taxon>Pseudomonadati</taxon>
        <taxon>Myxococcota</taxon>
        <taxon>Myxococcia</taxon>
        <taxon>Myxococcales</taxon>
        <taxon>Cystobacterineae</taxon>
        <taxon>Archangiaceae</taxon>
        <taxon>Archangium</taxon>
    </lineage>
</organism>
<dbReference type="AlphaFoldDB" id="A0A2W5T9V9"/>
<evidence type="ECO:0000256" key="1">
    <source>
        <dbReference type="SAM" id="SignalP"/>
    </source>
</evidence>
<feature type="signal peptide" evidence="1">
    <location>
        <begin position="1"/>
        <end position="17"/>
    </location>
</feature>
<keyword evidence="1" id="KW-0732">Signal</keyword>
<name>A0A2W5T9V9_9BACT</name>
<accession>A0A2W5T9V9</accession>
<feature type="chain" id="PRO_5015937402" description="Outer membrane protein beta-barrel domain-containing protein" evidence="1">
    <location>
        <begin position="18"/>
        <end position="693"/>
    </location>
</feature>
<sequence>MRFVAVVVLGVSSIVFAQPPVVSTSQALADADRMVESAKRTQDELRPLVARRDGIARTWFTERLAEAETRAGQERLAALLQLLVEAHRRSLPDVVSTLEASVVRDLQPIRSEVEADVIAGGELAALGRIFGVLEEVPRGTAPWKVFEPVLDALRERWAARRRSAKGPAEAHAWAVMSQFLDGRAALALPVELTKTRNAARPKFSSACNDVNPSFPSPPSLDVTPVLTVSACTETSADGRETRSKTWEETRYRAEERTEYEAVSVPVTTGSGTQCSTTTDFSTGRNSKGEYVATSTAKEACSNTTQTSTVQEQRAVKRVVQVPYTEQRVETYEARVRRWRVTAEANLTIDGDGLALSRKRTLFSELEDTEFTSQHVGSRTLDDAATTRKARQALSSQVEEFALGLEREWTLERGKALAAKATSLDERMRAAVLLAGFEFGLRESLSKDLSLPPQLLPALLGHEVAVPLRGLPRPPPIALPSPSADLEASLTTYENKVGWAQQLNGVYVGPFLGIGTQETLDQSGLARFGITAGYAVMWQPLFSIKSNFLLRVGGDVQVGWLGYFQMDVTPRVEVGFHSTPVTLAAVGLSELGFGAGGGEAEAAYKWPLFVAAGYGARLQLRAGPVGLDVTLARLHRTWPGSPIALRGEGKLFIEAGVQARFFVGLTLMTADDAARGLTSPSRWFSSVIGLHQIF</sequence>
<dbReference type="Proteomes" id="UP000249061">
    <property type="component" value="Unassembled WGS sequence"/>
</dbReference>